<evidence type="ECO:0000256" key="8">
    <source>
        <dbReference type="ARBA" id="ARBA00023012"/>
    </source>
</evidence>
<dbReference type="EC" id="2.7.13.3" evidence="2"/>
<comment type="catalytic activity">
    <reaction evidence="1">
        <text>ATP + protein L-histidine = ADP + protein N-phospho-L-histidine.</text>
        <dbReference type="EC" id="2.7.13.3"/>
    </reaction>
</comment>
<feature type="transmembrane region" description="Helical" evidence="14">
    <location>
        <begin position="45"/>
        <end position="65"/>
    </location>
</feature>
<feature type="transmembrane region" description="Helical" evidence="14">
    <location>
        <begin position="112"/>
        <end position="132"/>
    </location>
</feature>
<evidence type="ECO:0000313" key="17">
    <source>
        <dbReference type="EMBL" id="QLG89767.1"/>
    </source>
</evidence>
<evidence type="ECO:0000259" key="15">
    <source>
        <dbReference type="PROSITE" id="PS50109"/>
    </source>
</evidence>
<dbReference type="SMART" id="SM00448">
    <property type="entry name" value="REC"/>
    <property type="match status" value="1"/>
</dbReference>
<dbReference type="PANTHER" id="PTHR45339:SF1">
    <property type="entry name" value="HYBRID SIGNAL TRANSDUCTION HISTIDINE KINASE J"/>
    <property type="match status" value="1"/>
</dbReference>
<keyword evidence="3 13" id="KW-0597">Phosphoprotein</keyword>
<evidence type="ECO:0000256" key="9">
    <source>
        <dbReference type="ARBA" id="ARBA00058004"/>
    </source>
</evidence>
<dbReference type="Pfam" id="PF00072">
    <property type="entry name" value="Response_reg"/>
    <property type="match status" value="1"/>
</dbReference>
<dbReference type="InterPro" id="IPR003594">
    <property type="entry name" value="HATPase_dom"/>
</dbReference>
<keyword evidence="4" id="KW-0808">Transferase</keyword>
<evidence type="ECO:0000256" key="14">
    <source>
        <dbReference type="SAM" id="Phobius"/>
    </source>
</evidence>
<evidence type="ECO:0000259" key="16">
    <source>
        <dbReference type="PROSITE" id="PS50110"/>
    </source>
</evidence>
<keyword evidence="7" id="KW-0067">ATP-binding</keyword>
<comment type="function">
    <text evidence="9">Member of the two-component regulatory system BvgS/BvgA. Phosphorylates BvgA via a four-step phosphorelay in response to environmental signals.</text>
</comment>
<dbReference type="Gene3D" id="1.10.287.130">
    <property type="match status" value="1"/>
</dbReference>
<dbReference type="SUPFAM" id="SSF55874">
    <property type="entry name" value="ATPase domain of HSP90 chaperone/DNA topoisomerase II/histidine kinase"/>
    <property type="match status" value="1"/>
</dbReference>
<evidence type="ECO:0000256" key="13">
    <source>
        <dbReference type="PROSITE-ProRule" id="PRU00169"/>
    </source>
</evidence>
<keyword evidence="14" id="KW-1133">Transmembrane helix</keyword>
<dbReference type="FunFam" id="1.10.287.130:FF:000002">
    <property type="entry name" value="Two-component osmosensing histidine kinase"/>
    <property type="match status" value="1"/>
</dbReference>
<keyword evidence="5" id="KW-0547">Nucleotide-binding</keyword>
<evidence type="ECO:0000256" key="2">
    <source>
        <dbReference type="ARBA" id="ARBA00012438"/>
    </source>
</evidence>
<dbReference type="FunFam" id="3.30.565.10:FF:000010">
    <property type="entry name" value="Sensor histidine kinase RcsC"/>
    <property type="match status" value="1"/>
</dbReference>
<keyword evidence="6" id="KW-0418">Kinase</keyword>
<evidence type="ECO:0000313" key="18">
    <source>
        <dbReference type="Proteomes" id="UP000509597"/>
    </source>
</evidence>
<dbReference type="EMBL" id="CP058627">
    <property type="protein sequence ID" value="QLG89767.1"/>
    <property type="molecule type" value="Genomic_DNA"/>
</dbReference>
<dbReference type="CDD" id="cd17546">
    <property type="entry name" value="REC_hyHK_CKI1_RcsC-like"/>
    <property type="match status" value="1"/>
</dbReference>
<dbReference type="PROSITE" id="PS50109">
    <property type="entry name" value="HIS_KIN"/>
    <property type="match status" value="1"/>
</dbReference>
<dbReference type="Gene3D" id="3.40.50.2300">
    <property type="match status" value="1"/>
</dbReference>
<reference evidence="17 18" key="1">
    <citation type="submission" date="2020-07" db="EMBL/GenBank/DDBJ databases">
        <title>Complete genome sequence of Chitinibacter sp. 2T18.</title>
        <authorList>
            <person name="Bae J.-W."/>
            <person name="Choi J.-W."/>
        </authorList>
    </citation>
    <scope>NUCLEOTIDE SEQUENCE [LARGE SCALE GENOMIC DNA]</scope>
    <source>
        <strain evidence="17 18">2T18</strain>
    </source>
</reference>
<keyword evidence="18" id="KW-1185">Reference proteome</keyword>
<dbReference type="GO" id="GO:0000155">
    <property type="term" value="F:phosphorelay sensor kinase activity"/>
    <property type="evidence" value="ECO:0007669"/>
    <property type="project" value="InterPro"/>
</dbReference>
<organism evidence="17 18">
    <name type="scientific">Chitinibacter bivalviorum</name>
    <dbReference type="NCBI Taxonomy" id="2739434"/>
    <lineage>
        <taxon>Bacteria</taxon>
        <taxon>Pseudomonadati</taxon>
        <taxon>Pseudomonadota</taxon>
        <taxon>Betaproteobacteria</taxon>
        <taxon>Neisseriales</taxon>
        <taxon>Chitinibacteraceae</taxon>
        <taxon>Chitinibacter</taxon>
    </lineage>
</organism>
<proteinExistence type="predicted"/>
<dbReference type="KEGG" id="chiz:HQ393_16800"/>
<evidence type="ECO:0000256" key="12">
    <source>
        <dbReference type="ARBA" id="ARBA00070152"/>
    </source>
</evidence>
<dbReference type="PRINTS" id="PR00344">
    <property type="entry name" value="BCTRLSENSOR"/>
</dbReference>
<feature type="domain" description="Response regulatory" evidence="16">
    <location>
        <begin position="459"/>
        <end position="575"/>
    </location>
</feature>
<evidence type="ECO:0000256" key="7">
    <source>
        <dbReference type="ARBA" id="ARBA00022840"/>
    </source>
</evidence>
<feature type="modified residue" description="4-aspartylphosphate" evidence="13">
    <location>
        <position position="508"/>
    </location>
</feature>
<sequence length="578" mass="62670">MDHKSNPAILDRITKLVYRSTVPGQIICMLTALVLAAAHFEHVEPWVLCSWIAATWLAACWRLIAARQYFAIKDQAEVDYPYWNRRFATGVNVSGLIWGLGGYVLMNGASDSLRLFTAFVLSGLVAGAVPILGAQYTALRNFALLILTPVLITALLGKGQLDPVLAAMCILYMVVVTKGVKNYNDAILESVLLELEQKQLVVELEKARNIAEAASRAKSEFIANVSHEIRTPMNGIVGMTHMLAQSPLNENQRQELAVIQSSSSLLLALVNDVLDLSKIEAGKIESNITSFNLSELLLNTVKMFAVSAKEKGITLSLEPPAATPIYVAGDFLRLQQVLVNLIGNAIKFTKQGQVTVNCRHEDNHYFFSVSDSGIGISADHLSHIFDAFVQADGSSSRQFGGTGLGLTISQKIVKHLGGELQVSSEAGKGATFSFAIPLQPALEADDQVEINHATLKPLSILLVEDNPTNRLVASKILEVAGHQVYTAENGAQAVAMVQAQGFDVILMDVQMPVMDGLEAARQIRLQEHHHRTPIIALTANALEGDRQACFAAGMDDFITKPVRPEQLHAAIQAAIQVA</sequence>
<keyword evidence="14" id="KW-0472">Membrane</keyword>
<dbReference type="Proteomes" id="UP000509597">
    <property type="component" value="Chromosome"/>
</dbReference>
<evidence type="ECO:0000256" key="1">
    <source>
        <dbReference type="ARBA" id="ARBA00000085"/>
    </source>
</evidence>
<name>A0A7H9BMA2_9NEIS</name>
<dbReference type="InterPro" id="IPR001789">
    <property type="entry name" value="Sig_transdc_resp-reg_receiver"/>
</dbReference>
<dbReference type="AlphaFoldDB" id="A0A7H9BMA2"/>
<dbReference type="RefSeq" id="WP_179356820.1">
    <property type="nucleotide sequence ID" value="NZ_CP058627.1"/>
</dbReference>
<dbReference type="SMART" id="SM00388">
    <property type="entry name" value="HisKA"/>
    <property type="match status" value="1"/>
</dbReference>
<dbReference type="CDD" id="cd00082">
    <property type="entry name" value="HisKA"/>
    <property type="match status" value="1"/>
</dbReference>
<dbReference type="GO" id="GO:0005524">
    <property type="term" value="F:ATP binding"/>
    <property type="evidence" value="ECO:0007669"/>
    <property type="project" value="UniProtKB-KW"/>
</dbReference>
<dbReference type="PANTHER" id="PTHR45339">
    <property type="entry name" value="HYBRID SIGNAL TRANSDUCTION HISTIDINE KINASE J"/>
    <property type="match status" value="1"/>
</dbReference>
<evidence type="ECO:0000256" key="3">
    <source>
        <dbReference type="ARBA" id="ARBA00022553"/>
    </source>
</evidence>
<feature type="domain" description="Histidine kinase" evidence="15">
    <location>
        <begin position="224"/>
        <end position="440"/>
    </location>
</feature>
<dbReference type="SUPFAM" id="SSF52172">
    <property type="entry name" value="CheY-like"/>
    <property type="match status" value="1"/>
</dbReference>
<evidence type="ECO:0000256" key="5">
    <source>
        <dbReference type="ARBA" id="ARBA00022741"/>
    </source>
</evidence>
<dbReference type="InterPro" id="IPR011006">
    <property type="entry name" value="CheY-like_superfamily"/>
</dbReference>
<dbReference type="InterPro" id="IPR003661">
    <property type="entry name" value="HisK_dim/P_dom"/>
</dbReference>
<keyword evidence="14" id="KW-0812">Transmembrane</keyword>
<dbReference type="PROSITE" id="PS50110">
    <property type="entry name" value="RESPONSE_REGULATORY"/>
    <property type="match status" value="1"/>
</dbReference>
<dbReference type="CDD" id="cd16922">
    <property type="entry name" value="HATPase_EvgS-ArcB-TorS-like"/>
    <property type="match status" value="1"/>
</dbReference>
<evidence type="ECO:0000256" key="4">
    <source>
        <dbReference type="ARBA" id="ARBA00022679"/>
    </source>
</evidence>
<feature type="transmembrane region" description="Helical" evidence="14">
    <location>
        <begin position="139"/>
        <end position="157"/>
    </location>
</feature>
<comment type="subunit">
    <text evidence="10">At low DSF concentrations, interacts with RpfF.</text>
</comment>
<dbReference type="Gene3D" id="3.30.565.10">
    <property type="entry name" value="Histidine kinase-like ATPase, C-terminal domain"/>
    <property type="match status" value="1"/>
</dbReference>
<dbReference type="InterPro" id="IPR004358">
    <property type="entry name" value="Sig_transdc_His_kin-like_C"/>
</dbReference>
<dbReference type="InterPro" id="IPR005467">
    <property type="entry name" value="His_kinase_dom"/>
</dbReference>
<dbReference type="Pfam" id="PF00512">
    <property type="entry name" value="HisKA"/>
    <property type="match status" value="1"/>
</dbReference>
<evidence type="ECO:0000256" key="6">
    <source>
        <dbReference type="ARBA" id="ARBA00022777"/>
    </source>
</evidence>
<protein>
    <recommendedName>
        <fullName evidence="11">Sensory/regulatory protein RpfC</fullName>
        <ecNumber evidence="2">2.7.13.3</ecNumber>
    </recommendedName>
    <alternativeName>
        <fullName evidence="12">Virulence sensor protein BvgS</fullName>
    </alternativeName>
</protein>
<dbReference type="SMART" id="SM00387">
    <property type="entry name" value="HATPase_c"/>
    <property type="match status" value="1"/>
</dbReference>
<evidence type="ECO:0000256" key="11">
    <source>
        <dbReference type="ARBA" id="ARBA00068150"/>
    </source>
</evidence>
<evidence type="ECO:0000256" key="10">
    <source>
        <dbReference type="ARBA" id="ARBA00064003"/>
    </source>
</evidence>
<keyword evidence="8" id="KW-0902">Two-component regulatory system</keyword>
<dbReference type="InterPro" id="IPR036097">
    <property type="entry name" value="HisK_dim/P_sf"/>
</dbReference>
<dbReference type="Pfam" id="PF02518">
    <property type="entry name" value="HATPase_c"/>
    <property type="match status" value="1"/>
</dbReference>
<feature type="transmembrane region" description="Helical" evidence="14">
    <location>
        <begin position="86"/>
        <end position="106"/>
    </location>
</feature>
<feature type="transmembrane region" description="Helical" evidence="14">
    <location>
        <begin position="21"/>
        <end position="39"/>
    </location>
</feature>
<gene>
    <name evidence="17" type="ORF">HQ393_16800</name>
</gene>
<accession>A0A7H9BMA2</accession>
<dbReference type="InterPro" id="IPR036890">
    <property type="entry name" value="HATPase_C_sf"/>
</dbReference>
<dbReference type="SUPFAM" id="SSF47384">
    <property type="entry name" value="Homodimeric domain of signal transducing histidine kinase"/>
    <property type="match status" value="1"/>
</dbReference>